<keyword evidence="2" id="KW-0472">Membrane</keyword>
<sequence length="691" mass="79267">MLTFSRKASGILFPIIAAVAPLALYIKTLAPTYIPIDSAEFALCFHYWGICHPPGFPLFIIIGKIFTTVIPFGSLIFKANLLSAVFGALTILFIFLTLKIFKISPVIALLLALFTAVSGIFWEYSVAVDVFTFATFQMVLAFYLLFKNKTYWAFFVLGLLSSHFYLSAVLLPVFIYHVYPSKRKKEYILALLIFALGFFPQVFMYIRMQQDPFINWGHHLGLLGFIDFIRRKEFGSIFLLANPVLKFSLLNYLNHIKLFAQTTFVSLGVILPLIFSVSLLRLYKNKIYLTLAVSFLAVIVVQLFLLSTIDPTGEDSPFQISKFYLVSYVPLILASGLALDWLNHKFFEKDSTYAAIFLGLIILIFTSANFRIHNNSHNYFSQNLVLDALGQLPENSIAITVDHTIFFGGLYEQNINKRFSGVDLLYFPNEKNRDTEKYQPQLFKNPLNQQFMELVKDERNLGFAEDYILQNISRNLNRPIFILQGSFEEKFFGYLKPYIKPYGLWWKIEQNPQKTELTGFDNLFANLKNFDIKKTDLHQKQQQHEALVYAVSLHSTAIELAATGNYDKALGFLKRSLDVDPNAENVNDEINLIKRTESLENQKGSLVKQNDIDLLNELGNNYFTLRNYRECKKIFEEVIFLNPKDARSFNNLASCQILLGEKDAARINYQRALEIDPKLELAKKGLDALRD</sequence>
<organism evidence="3 4">
    <name type="scientific">Candidatus Curtissbacteria bacterium RIFCSPHIGHO2_12_FULL_38_9b</name>
    <dbReference type="NCBI Taxonomy" id="1797720"/>
    <lineage>
        <taxon>Bacteria</taxon>
        <taxon>Candidatus Curtissiibacteriota</taxon>
    </lineage>
</organism>
<dbReference type="InterPro" id="IPR052724">
    <property type="entry name" value="GT117_domain-containing"/>
</dbReference>
<dbReference type="InterPro" id="IPR011990">
    <property type="entry name" value="TPR-like_helical_dom_sf"/>
</dbReference>
<protein>
    <recommendedName>
        <fullName evidence="5">DUF2723 domain-containing protein</fullName>
    </recommendedName>
</protein>
<evidence type="ECO:0000313" key="4">
    <source>
        <dbReference type="Proteomes" id="UP000176666"/>
    </source>
</evidence>
<keyword evidence="2" id="KW-0812">Transmembrane</keyword>
<feature type="transmembrane region" description="Helical" evidence="2">
    <location>
        <begin position="128"/>
        <end position="146"/>
    </location>
</feature>
<feature type="transmembrane region" description="Helical" evidence="2">
    <location>
        <begin position="354"/>
        <end position="372"/>
    </location>
</feature>
<dbReference type="EMBL" id="MFBJ01000006">
    <property type="protein sequence ID" value="OGD97393.1"/>
    <property type="molecule type" value="Genomic_DNA"/>
</dbReference>
<dbReference type="SMART" id="SM00028">
    <property type="entry name" value="TPR"/>
    <property type="match status" value="3"/>
</dbReference>
<keyword evidence="2" id="KW-1133">Transmembrane helix</keyword>
<reference evidence="3 4" key="1">
    <citation type="journal article" date="2016" name="Nat. Commun.">
        <title>Thousands of microbial genomes shed light on interconnected biogeochemical processes in an aquifer system.</title>
        <authorList>
            <person name="Anantharaman K."/>
            <person name="Brown C.T."/>
            <person name="Hug L.A."/>
            <person name="Sharon I."/>
            <person name="Castelle C.J."/>
            <person name="Probst A.J."/>
            <person name="Thomas B.C."/>
            <person name="Singh A."/>
            <person name="Wilkins M.J."/>
            <person name="Karaoz U."/>
            <person name="Brodie E.L."/>
            <person name="Williams K.H."/>
            <person name="Hubbard S.S."/>
            <person name="Banfield J.F."/>
        </authorList>
    </citation>
    <scope>NUCLEOTIDE SEQUENCE [LARGE SCALE GENOMIC DNA]</scope>
</reference>
<feature type="transmembrane region" description="Helical" evidence="2">
    <location>
        <begin position="287"/>
        <end position="305"/>
    </location>
</feature>
<feature type="transmembrane region" description="Helical" evidence="2">
    <location>
        <begin position="152"/>
        <end position="175"/>
    </location>
</feature>
<dbReference type="SUPFAM" id="SSF48452">
    <property type="entry name" value="TPR-like"/>
    <property type="match status" value="1"/>
</dbReference>
<name>A0A1F5GZU8_9BACT</name>
<evidence type="ECO:0000256" key="2">
    <source>
        <dbReference type="SAM" id="Phobius"/>
    </source>
</evidence>
<feature type="transmembrane region" description="Helical" evidence="2">
    <location>
        <begin position="325"/>
        <end position="342"/>
    </location>
</feature>
<proteinExistence type="predicted"/>
<dbReference type="Gene3D" id="1.25.40.10">
    <property type="entry name" value="Tetratricopeptide repeat domain"/>
    <property type="match status" value="1"/>
</dbReference>
<feature type="transmembrane region" description="Helical" evidence="2">
    <location>
        <begin position="54"/>
        <end position="72"/>
    </location>
</feature>
<evidence type="ECO:0000313" key="3">
    <source>
        <dbReference type="EMBL" id="OGD97393.1"/>
    </source>
</evidence>
<accession>A0A1F5GZU8</accession>
<feature type="transmembrane region" description="Helical" evidence="2">
    <location>
        <begin position="79"/>
        <end position="97"/>
    </location>
</feature>
<keyword evidence="1" id="KW-0802">TPR repeat</keyword>
<dbReference type="PROSITE" id="PS50005">
    <property type="entry name" value="TPR"/>
    <property type="match status" value="3"/>
</dbReference>
<feature type="repeat" description="TPR" evidence="1">
    <location>
        <begin position="612"/>
        <end position="645"/>
    </location>
</feature>
<gene>
    <name evidence="3" type="ORF">A3F02_01630</name>
</gene>
<dbReference type="InterPro" id="IPR019734">
    <property type="entry name" value="TPR_rpt"/>
</dbReference>
<evidence type="ECO:0000256" key="1">
    <source>
        <dbReference type="PROSITE-ProRule" id="PRU00339"/>
    </source>
</evidence>
<feature type="transmembrane region" description="Helical" evidence="2">
    <location>
        <begin position="259"/>
        <end position="280"/>
    </location>
</feature>
<dbReference type="Pfam" id="PF11028">
    <property type="entry name" value="TMEM260-like"/>
    <property type="match status" value="1"/>
</dbReference>
<dbReference type="AlphaFoldDB" id="A0A1F5GZU8"/>
<feature type="transmembrane region" description="Helical" evidence="2">
    <location>
        <begin position="103"/>
        <end position="121"/>
    </location>
</feature>
<comment type="caution">
    <text evidence="3">The sequence shown here is derived from an EMBL/GenBank/DDBJ whole genome shotgun (WGS) entry which is preliminary data.</text>
</comment>
<dbReference type="InterPro" id="IPR021280">
    <property type="entry name" value="TMEM260-like"/>
</dbReference>
<dbReference type="Pfam" id="PF13181">
    <property type="entry name" value="TPR_8"/>
    <property type="match status" value="2"/>
</dbReference>
<feature type="repeat" description="TPR" evidence="1">
    <location>
        <begin position="550"/>
        <end position="583"/>
    </location>
</feature>
<feature type="transmembrane region" description="Helical" evidence="2">
    <location>
        <begin position="12"/>
        <end position="34"/>
    </location>
</feature>
<feature type="repeat" description="TPR" evidence="1">
    <location>
        <begin position="646"/>
        <end position="679"/>
    </location>
</feature>
<dbReference type="PANTHER" id="PTHR16214">
    <property type="entry name" value="TRANSMEMBRANE PROTEIN 260"/>
    <property type="match status" value="1"/>
</dbReference>
<dbReference type="PANTHER" id="PTHR16214:SF3">
    <property type="entry name" value="TRANSMEMBRANE PROTEIN 260"/>
    <property type="match status" value="1"/>
</dbReference>
<dbReference type="Proteomes" id="UP000176666">
    <property type="component" value="Unassembled WGS sequence"/>
</dbReference>
<evidence type="ECO:0008006" key="5">
    <source>
        <dbReference type="Google" id="ProtNLM"/>
    </source>
</evidence>
<feature type="transmembrane region" description="Helical" evidence="2">
    <location>
        <begin position="187"/>
        <end position="206"/>
    </location>
</feature>